<name>A0ABT2Y7G5_9MOLU</name>
<feature type="transmembrane region" description="Helical" evidence="1">
    <location>
        <begin position="267"/>
        <end position="284"/>
    </location>
</feature>
<dbReference type="Proteomes" id="UP001177160">
    <property type="component" value="Unassembled WGS sequence"/>
</dbReference>
<sequence>MDLSIVEFFQSFRSDFLDFFFLIFNEFGDELVFLVVASILWWIVNKHYGYRFMMIFLTSVAVNDTLKNLIKRPRPYTLPSVDSVTEPTYGYSFPSGHAQNAGAMALVLNERYGSLKKWVRTLLITIVVLVMIARVYLGQHYLTDVIAGLAVSVLVYYAFIYLAPKVKINPIKLVYYLIPLMILGAFFIVDKNYYVAIASMIGLTLGYDLELRYVKYEVKAPLKIQIAKYAIGIIVALLLKEGLKLVFPYSGNDDLNLTQLDLVLDGFRYFILTVWLSLGAMWVFKKLFGKYQS</sequence>
<organism evidence="3 4">
    <name type="scientific">Paracholeplasma manati</name>
    <dbReference type="NCBI Taxonomy" id="591373"/>
    <lineage>
        <taxon>Bacteria</taxon>
        <taxon>Bacillati</taxon>
        <taxon>Mycoplasmatota</taxon>
        <taxon>Mollicutes</taxon>
        <taxon>Acholeplasmatales</taxon>
        <taxon>Acholeplasmataceae</taxon>
        <taxon>Paracholeplasma</taxon>
    </lineage>
</organism>
<dbReference type="RefSeq" id="WP_263608873.1">
    <property type="nucleotide sequence ID" value="NZ_JAOVQM010000008.1"/>
</dbReference>
<keyword evidence="1" id="KW-0472">Membrane</keyword>
<dbReference type="InterPro" id="IPR000326">
    <property type="entry name" value="PAP2/HPO"/>
</dbReference>
<feature type="transmembrane region" description="Helical" evidence="1">
    <location>
        <begin position="142"/>
        <end position="161"/>
    </location>
</feature>
<feature type="transmembrane region" description="Helical" evidence="1">
    <location>
        <begin position="118"/>
        <end position="136"/>
    </location>
</feature>
<dbReference type="SMART" id="SM00014">
    <property type="entry name" value="acidPPc"/>
    <property type="match status" value="1"/>
</dbReference>
<accession>A0ABT2Y7G5</accession>
<reference evidence="3" key="1">
    <citation type="submission" date="2022-09" db="EMBL/GenBank/DDBJ databases">
        <title>Novel Mycoplasma species identified in domestic and wild animals.</title>
        <authorList>
            <person name="Volokhov D.V."/>
            <person name="Furtak V.A."/>
            <person name="Zagorodnyaya T.A."/>
        </authorList>
    </citation>
    <scope>NUCLEOTIDE SEQUENCE</scope>
    <source>
        <strain evidence="3">Oakley</strain>
    </source>
</reference>
<protein>
    <submittedName>
        <fullName evidence="3">Phosphatase PAP2 family protein</fullName>
    </submittedName>
</protein>
<evidence type="ECO:0000256" key="1">
    <source>
        <dbReference type="SAM" id="Phobius"/>
    </source>
</evidence>
<feature type="domain" description="Phosphatidic acid phosphatase type 2/haloperoxidase" evidence="2">
    <location>
        <begin position="50"/>
        <end position="160"/>
    </location>
</feature>
<dbReference type="PANTHER" id="PTHR14969">
    <property type="entry name" value="SPHINGOSINE-1-PHOSPHATE PHOSPHOHYDROLASE"/>
    <property type="match status" value="1"/>
</dbReference>
<keyword evidence="4" id="KW-1185">Reference proteome</keyword>
<gene>
    <name evidence="3" type="ORF">N7548_07620</name>
</gene>
<proteinExistence type="predicted"/>
<feature type="transmembrane region" description="Helical" evidence="1">
    <location>
        <begin position="20"/>
        <end position="44"/>
    </location>
</feature>
<comment type="caution">
    <text evidence="3">The sequence shown here is derived from an EMBL/GenBank/DDBJ whole genome shotgun (WGS) entry which is preliminary data.</text>
</comment>
<dbReference type="SUPFAM" id="SSF48317">
    <property type="entry name" value="Acid phosphatase/Vanadium-dependent haloperoxidase"/>
    <property type="match status" value="1"/>
</dbReference>
<dbReference type="InterPro" id="IPR036938">
    <property type="entry name" value="PAP2/HPO_sf"/>
</dbReference>
<feature type="transmembrane region" description="Helical" evidence="1">
    <location>
        <begin position="173"/>
        <end position="189"/>
    </location>
</feature>
<evidence type="ECO:0000313" key="4">
    <source>
        <dbReference type="Proteomes" id="UP001177160"/>
    </source>
</evidence>
<dbReference type="Gene3D" id="1.20.144.10">
    <property type="entry name" value="Phosphatidic acid phosphatase type 2/haloperoxidase"/>
    <property type="match status" value="1"/>
</dbReference>
<feature type="transmembrane region" description="Helical" evidence="1">
    <location>
        <begin position="195"/>
        <end position="214"/>
    </location>
</feature>
<feature type="transmembrane region" description="Helical" evidence="1">
    <location>
        <begin position="226"/>
        <end position="247"/>
    </location>
</feature>
<evidence type="ECO:0000313" key="3">
    <source>
        <dbReference type="EMBL" id="MCV2232684.1"/>
    </source>
</evidence>
<evidence type="ECO:0000259" key="2">
    <source>
        <dbReference type="SMART" id="SM00014"/>
    </source>
</evidence>
<dbReference type="Pfam" id="PF01569">
    <property type="entry name" value="PAP2"/>
    <property type="match status" value="1"/>
</dbReference>
<keyword evidence="1" id="KW-0812">Transmembrane</keyword>
<keyword evidence="1" id="KW-1133">Transmembrane helix</keyword>
<dbReference type="EMBL" id="JAOVQM010000008">
    <property type="protein sequence ID" value="MCV2232684.1"/>
    <property type="molecule type" value="Genomic_DNA"/>
</dbReference>
<dbReference type="PANTHER" id="PTHR14969:SF13">
    <property type="entry name" value="AT30094P"/>
    <property type="match status" value="1"/>
</dbReference>